<sequence length="306" mass="34656">MSRGNLEIANRLIVMRECDQKIRQRVYRAYCREKNLRLAQGVYIDSNYYHDLPFWDQHRLRALACGASRVRIVAGISAAMLWEMWVIANPATPVEYYLARGRKEQETPGRRLSGALPEDDYLAGARVCVTTRARTIFDLANIHGYQTCFVAASSVLAQNPENMEELAAFADRSETLARVLRDVDTRVESPAEAAFLAQVCEEGIFRVIPQVSIIDGQGTMRRADFQIHKTNVLVEVSGLGKYGTTEADQRYRVDRAAGRLDALATAGYRIWAYSAQQVFSGEAYRDARRRYLAAREAGYPLYPRLE</sequence>
<comment type="caution">
    <text evidence="1">The sequence shown here is derived from an EMBL/GenBank/DDBJ whole genome shotgun (WGS) entry which is preliminary data.</text>
</comment>
<dbReference type="EMBL" id="VOHM01000007">
    <property type="protein sequence ID" value="TWT26703.1"/>
    <property type="molecule type" value="Genomic_DNA"/>
</dbReference>
<organism evidence="1 2">
    <name type="scientific">Corynebacterium canis</name>
    <dbReference type="NCBI Taxonomy" id="679663"/>
    <lineage>
        <taxon>Bacteria</taxon>
        <taxon>Bacillati</taxon>
        <taxon>Actinomycetota</taxon>
        <taxon>Actinomycetes</taxon>
        <taxon>Mycobacteriales</taxon>
        <taxon>Corynebacteriaceae</taxon>
        <taxon>Corynebacterium</taxon>
    </lineage>
</organism>
<reference evidence="1 2" key="1">
    <citation type="submission" date="2019-08" db="EMBL/GenBank/DDBJ databases">
        <authorList>
            <person name="Lei W."/>
        </authorList>
    </citation>
    <scope>NUCLEOTIDE SEQUENCE [LARGE SCALE GENOMIC DNA]</scope>
    <source>
        <strain evidence="1 2">CCUG 58627</strain>
    </source>
</reference>
<gene>
    <name evidence="1" type="ORF">FRX94_04730</name>
</gene>
<protein>
    <recommendedName>
        <fullName evidence="3">DUF559 domain-containing protein</fullName>
    </recommendedName>
</protein>
<evidence type="ECO:0008006" key="3">
    <source>
        <dbReference type="Google" id="ProtNLM"/>
    </source>
</evidence>
<dbReference type="OrthoDB" id="4775361at2"/>
<evidence type="ECO:0000313" key="2">
    <source>
        <dbReference type="Proteomes" id="UP000320791"/>
    </source>
</evidence>
<dbReference type="Proteomes" id="UP000320791">
    <property type="component" value="Unassembled WGS sequence"/>
</dbReference>
<dbReference type="AlphaFoldDB" id="A0A5C5UM93"/>
<accession>A0A5C5UM93</accession>
<keyword evidence="2" id="KW-1185">Reference proteome</keyword>
<name>A0A5C5UM93_9CORY</name>
<dbReference type="RefSeq" id="WP_146323979.1">
    <property type="nucleotide sequence ID" value="NZ_BAABLR010000007.1"/>
</dbReference>
<proteinExistence type="predicted"/>
<evidence type="ECO:0000313" key="1">
    <source>
        <dbReference type="EMBL" id="TWT26703.1"/>
    </source>
</evidence>